<gene>
    <name evidence="1" type="ORF">V8G54_004771</name>
</gene>
<keyword evidence="2" id="KW-1185">Reference proteome</keyword>
<dbReference type="Proteomes" id="UP001374535">
    <property type="component" value="Chromosome 1"/>
</dbReference>
<reference evidence="1 2" key="1">
    <citation type="journal article" date="2023" name="Life. Sci Alliance">
        <title>Evolutionary insights into 3D genome organization and epigenetic landscape of Vigna mungo.</title>
        <authorList>
            <person name="Junaid A."/>
            <person name="Singh B."/>
            <person name="Bhatia S."/>
        </authorList>
    </citation>
    <scope>NUCLEOTIDE SEQUENCE [LARGE SCALE GENOMIC DNA]</scope>
    <source>
        <strain evidence="1">Urdbean</strain>
    </source>
</reference>
<sequence>MALVFAKFLNPKQNVGEDNNASSSSNHYFTQHSVQMENAITVVQSSTKGLSSDPIIVDSDAVVAVENFGREELSLGEIDELVGLLGVTGDEDGLWCHATLSFSIT</sequence>
<proteinExistence type="predicted"/>
<evidence type="ECO:0000313" key="2">
    <source>
        <dbReference type="Proteomes" id="UP001374535"/>
    </source>
</evidence>
<evidence type="ECO:0000313" key="1">
    <source>
        <dbReference type="EMBL" id="WVZ26227.1"/>
    </source>
</evidence>
<organism evidence="1 2">
    <name type="scientific">Vigna mungo</name>
    <name type="common">Black gram</name>
    <name type="synonym">Phaseolus mungo</name>
    <dbReference type="NCBI Taxonomy" id="3915"/>
    <lineage>
        <taxon>Eukaryota</taxon>
        <taxon>Viridiplantae</taxon>
        <taxon>Streptophyta</taxon>
        <taxon>Embryophyta</taxon>
        <taxon>Tracheophyta</taxon>
        <taxon>Spermatophyta</taxon>
        <taxon>Magnoliopsida</taxon>
        <taxon>eudicotyledons</taxon>
        <taxon>Gunneridae</taxon>
        <taxon>Pentapetalae</taxon>
        <taxon>rosids</taxon>
        <taxon>fabids</taxon>
        <taxon>Fabales</taxon>
        <taxon>Fabaceae</taxon>
        <taxon>Papilionoideae</taxon>
        <taxon>50 kb inversion clade</taxon>
        <taxon>NPAAA clade</taxon>
        <taxon>indigoferoid/millettioid clade</taxon>
        <taxon>Phaseoleae</taxon>
        <taxon>Vigna</taxon>
    </lineage>
</organism>
<name>A0AAQ3PHX2_VIGMU</name>
<dbReference type="EMBL" id="CP144700">
    <property type="protein sequence ID" value="WVZ26227.1"/>
    <property type="molecule type" value="Genomic_DNA"/>
</dbReference>
<protein>
    <submittedName>
        <fullName evidence="1">Uncharacterized protein</fullName>
    </submittedName>
</protein>
<accession>A0AAQ3PHX2</accession>
<dbReference type="AlphaFoldDB" id="A0AAQ3PHX2"/>